<feature type="domain" description="O-antigen ligase-related" evidence="6">
    <location>
        <begin position="228"/>
        <end position="376"/>
    </location>
</feature>
<feature type="transmembrane region" description="Helical" evidence="5">
    <location>
        <begin position="191"/>
        <end position="215"/>
    </location>
</feature>
<evidence type="ECO:0000256" key="4">
    <source>
        <dbReference type="ARBA" id="ARBA00023136"/>
    </source>
</evidence>
<evidence type="ECO:0000256" key="1">
    <source>
        <dbReference type="ARBA" id="ARBA00004141"/>
    </source>
</evidence>
<feature type="transmembrane region" description="Helical" evidence="5">
    <location>
        <begin position="359"/>
        <end position="382"/>
    </location>
</feature>
<dbReference type="Proteomes" id="UP001239215">
    <property type="component" value="Unassembled WGS sequence"/>
</dbReference>
<dbReference type="PANTHER" id="PTHR37422:SF13">
    <property type="entry name" value="LIPOPOLYSACCHARIDE BIOSYNTHESIS PROTEIN PA4999-RELATED"/>
    <property type="match status" value="1"/>
</dbReference>
<keyword evidence="2 5" id="KW-0812">Transmembrane</keyword>
<protein>
    <recommendedName>
        <fullName evidence="6">O-antigen ligase-related domain-containing protein</fullName>
    </recommendedName>
</protein>
<feature type="transmembrane region" description="Helical" evidence="5">
    <location>
        <begin position="74"/>
        <end position="94"/>
    </location>
</feature>
<evidence type="ECO:0000259" key="6">
    <source>
        <dbReference type="Pfam" id="PF04932"/>
    </source>
</evidence>
<dbReference type="EMBL" id="JAUTAN010000001">
    <property type="protein sequence ID" value="MDQ1106747.1"/>
    <property type="molecule type" value="Genomic_DNA"/>
</dbReference>
<comment type="subcellular location">
    <subcellularLocation>
        <location evidence="1">Membrane</location>
        <topology evidence="1">Multi-pass membrane protein</topology>
    </subcellularLocation>
</comment>
<name>A0AAJ1X5I2_9ACTN</name>
<feature type="transmembrane region" description="Helical" evidence="5">
    <location>
        <begin position="227"/>
        <end position="255"/>
    </location>
</feature>
<feature type="transmembrane region" description="Helical" evidence="5">
    <location>
        <begin position="157"/>
        <end position="179"/>
    </location>
</feature>
<evidence type="ECO:0000313" key="8">
    <source>
        <dbReference type="Proteomes" id="UP001239215"/>
    </source>
</evidence>
<keyword evidence="3 5" id="KW-1133">Transmembrane helix</keyword>
<keyword evidence="4 5" id="KW-0472">Membrane</keyword>
<dbReference type="RefSeq" id="WP_307204958.1">
    <property type="nucleotide sequence ID" value="NZ_JAUTAN010000001.1"/>
</dbReference>
<evidence type="ECO:0000256" key="5">
    <source>
        <dbReference type="SAM" id="Phobius"/>
    </source>
</evidence>
<feature type="transmembrane region" description="Helical" evidence="5">
    <location>
        <begin position="394"/>
        <end position="417"/>
    </location>
</feature>
<feature type="transmembrane region" description="Helical" evidence="5">
    <location>
        <begin position="6"/>
        <end position="26"/>
    </location>
</feature>
<gene>
    <name evidence="7" type="ORF">QE405_004031</name>
</gene>
<proteinExistence type="predicted"/>
<reference evidence="7" key="1">
    <citation type="submission" date="2023-07" db="EMBL/GenBank/DDBJ databases">
        <title>Functional and genomic diversity of the sorghum phyllosphere microbiome.</title>
        <authorList>
            <person name="Shade A."/>
        </authorList>
    </citation>
    <scope>NUCLEOTIDE SEQUENCE</scope>
    <source>
        <strain evidence="7">SORGH_AS_1067</strain>
    </source>
</reference>
<organism evidence="7 8">
    <name type="scientific">Nocardioides zeae</name>
    <dbReference type="NCBI Taxonomy" id="1457234"/>
    <lineage>
        <taxon>Bacteria</taxon>
        <taxon>Bacillati</taxon>
        <taxon>Actinomycetota</taxon>
        <taxon>Actinomycetes</taxon>
        <taxon>Propionibacteriales</taxon>
        <taxon>Nocardioidaceae</taxon>
        <taxon>Nocardioides</taxon>
    </lineage>
</organism>
<dbReference type="InterPro" id="IPR007016">
    <property type="entry name" value="O-antigen_ligase-rel_domated"/>
</dbReference>
<feature type="transmembrane region" description="Helical" evidence="5">
    <location>
        <begin position="125"/>
        <end position="145"/>
    </location>
</feature>
<evidence type="ECO:0000256" key="2">
    <source>
        <dbReference type="ARBA" id="ARBA00022692"/>
    </source>
</evidence>
<dbReference type="GO" id="GO:0016020">
    <property type="term" value="C:membrane"/>
    <property type="evidence" value="ECO:0007669"/>
    <property type="project" value="UniProtKB-SubCell"/>
</dbReference>
<dbReference type="AlphaFoldDB" id="A0AAJ1X5I2"/>
<feature type="transmembrane region" description="Helical" evidence="5">
    <location>
        <begin position="267"/>
        <end position="285"/>
    </location>
</feature>
<comment type="caution">
    <text evidence="7">The sequence shown here is derived from an EMBL/GenBank/DDBJ whole genome shotgun (WGS) entry which is preliminary data.</text>
</comment>
<accession>A0AAJ1X5I2</accession>
<evidence type="ECO:0000313" key="7">
    <source>
        <dbReference type="EMBL" id="MDQ1106747.1"/>
    </source>
</evidence>
<dbReference type="InterPro" id="IPR051533">
    <property type="entry name" value="WaaL-like"/>
</dbReference>
<evidence type="ECO:0000256" key="3">
    <source>
        <dbReference type="ARBA" id="ARBA00022989"/>
    </source>
</evidence>
<feature type="transmembrane region" description="Helical" evidence="5">
    <location>
        <begin position="101"/>
        <end position="119"/>
    </location>
</feature>
<dbReference type="PANTHER" id="PTHR37422">
    <property type="entry name" value="TEICHURONIC ACID BIOSYNTHESIS PROTEIN TUAE"/>
    <property type="match status" value="1"/>
</dbReference>
<sequence>MRTLKSDALVWAATFFAVAIGSVLLAHDPAVTLSILVGAWVVGACLGSPRVAWVSLLVAVSLNGLSLPAGGVDVRFELIVLPVFLLSIVANGIPIRVPARILLPAAAYLSLLFFSSAAVAPVPAASLWIAVQIAGGVLLFVAVQSSHLDIERCVRDALRVMGAICSVALAALALARGGVLPPGQWGVAEDFRLIGFSIETNIFAAQCVGIVAVVLAARLKLESGDRLLFLIVCAAVVLAGTRSAWIALAVVIIIFALRDVLKRPARLLGAGLIGLGGLVLLPLATSQRRQVSEESLTWRLANLTNFDSGTGFYRLEIYRQAVDELGEWPRWLVGSGVNSYSQYHLIDATNRYAEYLGNFFLATLYDGGVLALVAFAVLIWSAMRENFNAGHVGVLLSVLICAAITNTIWFQFAWLYLSVGFAAASHRSHRRDEARINV</sequence>
<dbReference type="Pfam" id="PF04932">
    <property type="entry name" value="Wzy_C"/>
    <property type="match status" value="1"/>
</dbReference>
<feature type="transmembrane region" description="Helical" evidence="5">
    <location>
        <begin position="33"/>
        <end position="62"/>
    </location>
</feature>